<dbReference type="Proteomes" id="UP001597427">
    <property type="component" value="Unassembled WGS sequence"/>
</dbReference>
<accession>A0ABW5TJU1</accession>
<keyword evidence="1" id="KW-0238">DNA-binding</keyword>
<evidence type="ECO:0000313" key="4">
    <source>
        <dbReference type="Proteomes" id="UP001597427"/>
    </source>
</evidence>
<dbReference type="RefSeq" id="WP_379980847.1">
    <property type="nucleotide sequence ID" value="NZ_JBHUMO010000039.1"/>
</dbReference>
<evidence type="ECO:0000256" key="1">
    <source>
        <dbReference type="ARBA" id="ARBA00023125"/>
    </source>
</evidence>
<dbReference type="Pfam" id="PF12802">
    <property type="entry name" value="MarR_2"/>
    <property type="match status" value="1"/>
</dbReference>
<dbReference type="PANTHER" id="PTHR33164:SF43">
    <property type="entry name" value="HTH-TYPE TRANSCRIPTIONAL REPRESSOR YETL"/>
    <property type="match status" value="1"/>
</dbReference>
<reference evidence="4" key="1">
    <citation type="journal article" date="2019" name="Int. J. Syst. Evol. Microbiol.">
        <title>The Global Catalogue of Microorganisms (GCM) 10K type strain sequencing project: providing services to taxonomists for standard genome sequencing and annotation.</title>
        <authorList>
            <consortium name="The Broad Institute Genomics Platform"/>
            <consortium name="The Broad Institute Genome Sequencing Center for Infectious Disease"/>
            <person name="Wu L."/>
            <person name="Ma J."/>
        </authorList>
    </citation>
    <scope>NUCLEOTIDE SEQUENCE [LARGE SCALE GENOMIC DNA]</scope>
    <source>
        <strain evidence="4">TISTR 932</strain>
    </source>
</reference>
<dbReference type="PANTHER" id="PTHR33164">
    <property type="entry name" value="TRANSCRIPTIONAL REGULATOR, MARR FAMILY"/>
    <property type="match status" value="1"/>
</dbReference>
<dbReference type="Gene3D" id="1.10.10.10">
    <property type="entry name" value="Winged helix-like DNA-binding domain superfamily/Winged helix DNA-binding domain"/>
    <property type="match status" value="1"/>
</dbReference>
<gene>
    <name evidence="3" type="ORF">ACFSR0_05910</name>
</gene>
<organism evidence="3 4">
    <name type="scientific">Enterococcus camelliae</name>
    <dbReference type="NCBI Taxonomy" id="453959"/>
    <lineage>
        <taxon>Bacteria</taxon>
        <taxon>Bacillati</taxon>
        <taxon>Bacillota</taxon>
        <taxon>Bacilli</taxon>
        <taxon>Lactobacillales</taxon>
        <taxon>Enterococcaceae</taxon>
        <taxon>Enterococcus</taxon>
    </lineage>
</organism>
<dbReference type="InterPro" id="IPR036388">
    <property type="entry name" value="WH-like_DNA-bd_sf"/>
</dbReference>
<dbReference type="EMBL" id="JBHUMO010000039">
    <property type="protein sequence ID" value="MFD2728955.1"/>
    <property type="molecule type" value="Genomic_DNA"/>
</dbReference>
<evidence type="ECO:0000313" key="3">
    <source>
        <dbReference type="EMBL" id="MFD2728955.1"/>
    </source>
</evidence>
<name>A0ABW5TJU1_9ENTE</name>
<protein>
    <submittedName>
        <fullName evidence="3">MarR family winged helix-turn-helix transcriptional regulator</fullName>
    </submittedName>
</protein>
<keyword evidence="4" id="KW-1185">Reference proteome</keyword>
<dbReference type="InterPro" id="IPR036390">
    <property type="entry name" value="WH_DNA-bd_sf"/>
</dbReference>
<dbReference type="InterPro" id="IPR011991">
    <property type="entry name" value="ArsR-like_HTH"/>
</dbReference>
<feature type="domain" description="HTH marR-type" evidence="2">
    <location>
        <begin position="1"/>
        <end position="131"/>
    </location>
</feature>
<proteinExistence type="predicted"/>
<comment type="caution">
    <text evidence="3">The sequence shown here is derived from an EMBL/GenBank/DDBJ whole genome shotgun (WGS) entry which is preliminary data.</text>
</comment>
<dbReference type="PROSITE" id="PS50995">
    <property type="entry name" value="HTH_MARR_2"/>
    <property type="match status" value="1"/>
</dbReference>
<dbReference type="InterPro" id="IPR039422">
    <property type="entry name" value="MarR/SlyA-like"/>
</dbReference>
<dbReference type="CDD" id="cd00090">
    <property type="entry name" value="HTH_ARSR"/>
    <property type="match status" value="1"/>
</dbReference>
<evidence type="ECO:0000259" key="2">
    <source>
        <dbReference type="PROSITE" id="PS50995"/>
    </source>
</evidence>
<dbReference type="InterPro" id="IPR000835">
    <property type="entry name" value="HTH_MarR-typ"/>
</dbReference>
<sequence>MNFGKWIKIASIQLSREMDTFAQQYQLTGTQMSVLNYLAEHQDRPVAQNELATEFGVKKSTMSVIIKRMEERAIITRQAEGRNKYLSITPSGQTYVTAIQTFIQKDNQRLIAAFNSSEQAVIERFLKGVANDYDTTHHNRT</sequence>
<dbReference type="SUPFAM" id="SSF46785">
    <property type="entry name" value="Winged helix' DNA-binding domain"/>
    <property type="match status" value="1"/>
</dbReference>
<dbReference type="SMART" id="SM00347">
    <property type="entry name" value="HTH_MARR"/>
    <property type="match status" value="1"/>
</dbReference>